<sequence>MFVTPRSAILLALGIPLGIAGWHWPVGFLAITVAACGADWLLAGNPRLLTVTRPDVTMRLGTSASSVLVIRNEDTRIRRGIVRNGWPPSVAVTDPVVEFRLGPGADIRHVSTIEPSRRGTLAGGPVTVRTCGPLGLAGRQHETHAETTLRILPEFQSRRFLPSRLTRLRELTGRSLLLVSGEGTEFDSLREYVRGDDVRAIDWRSTARRGETLVRTWRPERDRRIISVIDCGRSAASRIGSAPRIDSSIDTALLLAALSQKAGDRLHVLAHDSAQRVRIDPGDTMFGVAARLGDLTPSLTQTDWVAVAAAVRSISPSKALVVISTGLDSGVIPGGLLEAIPLMNRHTLLIAVSSDPTLEQMTRVDGTVHSAYEAAAAHRTLLEEKALAEHLRRLGARVVIAPPDRLPAAVADAYLDLKEAGRL</sequence>
<dbReference type="Proteomes" id="UP000705983">
    <property type="component" value="Unassembled WGS sequence"/>
</dbReference>
<gene>
    <name evidence="2" type="ORF">JVW63_09090</name>
</gene>
<organism evidence="2 3">
    <name type="scientific">Flaviflexus equikiangi</name>
    <dbReference type="NCBI Taxonomy" id="2758573"/>
    <lineage>
        <taxon>Bacteria</taxon>
        <taxon>Bacillati</taxon>
        <taxon>Actinomycetota</taxon>
        <taxon>Actinomycetes</taxon>
        <taxon>Actinomycetales</taxon>
        <taxon>Actinomycetaceae</taxon>
        <taxon>Flaviflexus</taxon>
    </lineage>
</organism>
<evidence type="ECO:0000313" key="2">
    <source>
        <dbReference type="EMBL" id="MBM9433845.1"/>
    </source>
</evidence>
<feature type="domain" description="DUF58" evidence="1">
    <location>
        <begin position="189"/>
        <end position="353"/>
    </location>
</feature>
<dbReference type="InterPro" id="IPR002881">
    <property type="entry name" value="DUF58"/>
</dbReference>
<name>A0ABS2TGR8_9ACTO</name>
<dbReference type="Pfam" id="PF01882">
    <property type="entry name" value="DUF58"/>
    <property type="match status" value="1"/>
</dbReference>
<evidence type="ECO:0000313" key="3">
    <source>
        <dbReference type="Proteomes" id="UP000705983"/>
    </source>
</evidence>
<comment type="caution">
    <text evidence="2">The sequence shown here is derived from an EMBL/GenBank/DDBJ whole genome shotgun (WGS) entry which is preliminary data.</text>
</comment>
<evidence type="ECO:0000259" key="1">
    <source>
        <dbReference type="Pfam" id="PF01882"/>
    </source>
</evidence>
<dbReference type="PANTHER" id="PTHR33608:SF3">
    <property type="entry name" value="SLR2013 PROTEIN"/>
    <property type="match status" value="1"/>
</dbReference>
<protein>
    <submittedName>
        <fullName evidence="2">DUF58 domain-containing protein</fullName>
    </submittedName>
</protein>
<accession>A0ABS2TGR8</accession>
<keyword evidence="3" id="KW-1185">Reference proteome</keyword>
<reference evidence="3" key="1">
    <citation type="submission" date="2021-02" db="EMBL/GenBank/DDBJ databases">
        <title>Leucobacter sp. CX169.</title>
        <authorList>
            <person name="Cheng Y."/>
        </authorList>
    </citation>
    <scope>NUCLEOTIDE SEQUENCE [LARGE SCALE GENOMIC DNA]</scope>
    <source>
        <strain evidence="3">JY899</strain>
    </source>
</reference>
<dbReference type="EMBL" id="JAFFJS010000005">
    <property type="protein sequence ID" value="MBM9433845.1"/>
    <property type="molecule type" value="Genomic_DNA"/>
</dbReference>
<dbReference type="PANTHER" id="PTHR33608">
    <property type="entry name" value="BLL2464 PROTEIN"/>
    <property type="match status" value="1"/>
</dbReference>
<dbReference type="RefSeq" id="WP_187996951.1">
    <property type="nucleotide sequence ID" value="NZ_JACEXG010000005.1"/>
</dbReference>
<proteinExistence type="predicted"/>